<sequence>MSVVDIKLLGKATDLFFEASIGITPWHEALDTFAQGGDAIGANVMPIRAQVPGSIEFTQNAQQMTEFYLQTELYKTCVRARGIPALERKGIMTDKDCATEEEYRTDPYYQEFLKPHGFFYGAYVGFDIGNDLYAVLLNRGVGDPPFSHEEQMILHRFRSQISVAGTVARKLAHTKLEAMHDAFDLVDVAILFFDRAGNIIRVNAKAESMFGHGVNLRQGQISTPRSGDGVRVKAAACSAIVTQSGIASGDSLIRLARDGRRDLVLKIHRLRGNLLGIFNSGWALGILVDPDEDRRPDDLRVARALFGLTGAEAKIAGLLATGKELSDVADICNVTYETARVHLRAIFAKTDTSRQGQLIALLNKLD</sequence>
<evidence type="ECO:0000313" key="2">
    <source>
        <dbReference type="EMBL" id="ARQ13146.1"/>
    </source>
</evidence>
<organism evidence="2 3">
    <name type="scientific">Rhizobium etli</name>
    <dbReference type="NCBI Taxonomy" id="29449"/>
    <lineage>
        <taxon>Bacteria</taxon>
        <taxon>Pseudomonadati</taxon>
        <taxon>Pseudomonadota</taxon>
        <taxon>Alphaproteobacteria</taxon>
        <taxon>Hyphomicrobiales</taxon>
        <taxon>Rhizobiaceae</taxon>
        <taxon>Rhizobium/Agrobacterium group</taxon>
        <taxon>Rhizobium</taxon>
    </lineage>
</organism>
<gene>
    <name evidence="2" type="ORF">NXC12_PD00033</name>
</gene>
<name>A0AAN1BLD9_RHIET</name>
<accession>A0AAN1BLD9</accession>
<dbReference type="InterPro" id="IPR036388">
    <property type="entry name" value="WH-like_DNA-bd_sf"/>
</dbReference>
<dbReference type="SMART" id="SM00421">
    <property type="entry name" value="HTH_LUXR"/>
    <property type="match status" value="1"/>
</dbReference>
<geneLocation type="plasmid" evidence="3">
    <name>pretnxc12d</name>
</geneLocation>
<keyword evidence="2" id="KW-0614">Plasmid</keyword>
<dbReference type="Gene3D" id="1.10.10.10">
    <property type="entry name" value="Winged helix-like DNA-binding domain superfamily/Winged helix DNA-binding domain"/>
    <property type="match status" value="1"/>
</dbReference>
<dbReference type="EMBL" id="CP020910">
    <property type="protein sequence ID" value="ARQ13146.1"/>
    <property type="molecule type" value="Genomic_DNA"/>
</dbReference>
<dbReference type="GO" id="GO:0003677">
    <property type="term" value="F:DNA binding"/>
    <property type="evidence" value="ECO:0007669"/>
    <property type="project" value="InterPro"/>
</dbReference>
<dbReference type="InterPro" id="IPR035965">
    <property type="entry name" value="PAS-like_dom_sf"/>
</dbReference>
<dbReference type="InterPro" id="IPR016032">
    <property type="entry name" value="Sig_transdc_resp-reg_C-effctor"/>
</dbReference>
<dbReference type="SUPFAM" id="SSF46894">
    <property type="entry name" value="C-terminal effector domain of the bipartite response regulators"/>
    <property type="match status" value="1"/>
</dbReference>
<dbReference type="Proteomes" id="UP000194159">
    <property type="component" value="Plasmid pRetNXC12d"/>
</dbReference>
<proteinExistence type="predicted"/>
<protein>
    <submittedName>
        <fullName evidence="2">LuxR family transcriptional regulator protein</fullName>
    </submittedName>
</protein>
<dbReference type="RefSeq" id="WP_086083725.1">
    <property type="nucleotide sequence ID" value="NZ_CP020910.1"/>
</dbReference>
<dbReference type="SUPFAM" id="SSF55785">
    <property type="entry name" value="PYP-like sensor domain (PAS domain)"/>
    <property type="match status" value="1"/>
</dbReference>
<feature type="domain" description="HTH luxR-type" evidence="1">
    <location>
        <begin position="301"/>
        <end position="366"/>
    </location>
</feature>
<evidence type="ECO:0000313" key="3">
    <source>
        <dbReference type="Proteomes" id="UP000194159"/>
    </source>
</evidence>
<dbReference type="PROSITE" id="PS50043">
    <property type="entry name" value="HTH_LUXR_2"/>
    <property type="match status" value="1"/>
</dbReference>
<reference evidence="2 3" key="1">
    <citation type="submission" date="2017-04" db="EMBL/GenBank/DDBJ databases">
        <title>Complete genome sequences of Rhizobium genomic linages associated to common bean (phaseolus vulgaris).</title>
        <authorList>
            <person name="Santamaria R.I."/>
            <person name="Bustos P."/>
            <person name="Perez-Carrascal O."/>
            <person name="Martinez-Flores I."/>
            <person name="Juarez S."/>
            <person name="Lozano L."/>
            <person name="Miranda F."/>
            <person name="Vinuesa P."/>
            <person name="Martinez-Romero E."/>
            <person name="Cevallos M.A."/>
            <person name="Romero D."/>
            <person name="Davila G."/>
            <person name="Gonzalez V."/>
        </authorList>
    </citation>
    <scope>NUCLEOTIDE SEQUENCE [LARGE SCALE GENOMIC DNA]</scope>
    <source>
        <strain evidence="2 3">NXC12</strain>
        <plasmid evidence="3">pretnxc12d</plasmid>
    </source>
</reference>
<evidence type="ECO:0000259" key="1">
    <source>
        <dbReference type="PROSITE" id="PS50043"/>
    </source>
</evidence>
<dbReference type="InterPro" id="IPR000014">
    <property type="entry name" value="PAS"/>
</dbReference>
<dbReference type="GO" id="GO:0006355">
    <property type="term" value="P:regulation of DNA-templated transcription"/>
    <property type="evidence" value="ECO:0007669"/>
    <property type="project" value="InterPro"/>
</dbReference>
<dbReference type="AlphaFoldDB" id="A0AAN1BLD9"/>
<dbReference type="Pfam" id="PF13188">
    <property type="entry name" value="PAS_8"/>
    <property type="match status" value="1"/>
</dbReference>
<dbReference type="InterPro" id="IPR000792">
    <property type="entry name" value="Tscrpt_reg_LuxR_C"/>
</dbReference>